<dbReference type="SUPFAM" id="SSF55174">
    <property type="entry name" value="Alpha-L RNA-binding motif"/>
    <property type="match status" value="1"/>
</dbReference>
<dbReference type="AlphaFoldDB" id="A0A4V2PRR8"/>
<dbReference type="OrthoDB" id="9797176at2"/>
<comment type="similarity">
    <text evidence="5">Belongs to the RqcP family.</text>
</comment>
<dbReference type="GO" id="GO:0072344">
    <property type="term" value="P:rescue of stalled ribosome"/>
    <property type="evidence" value="ECO:0007669"/>
    <property type="project" value="UniProtKB-UniRule"/>
</dbReference>
<dbReference type="GO" id="GO:0043023">
    <property type="term" value="F:ribosomal large subunit binding"/>
    <property type="evidence" value="ECO:0007669"/>
    <property type="project" value="UniProtKB-UniRule"/>
</dbReference>
<evidence type="ECO:0000256" key="2">
    <source>
        <dbReference type="ARBA" id="ARBA00022730"/>
    </source>
</evidence>
<keyword evidence="3 5" id="KW-0694">RNA-binding</keyword>
<comment type="subunit">
    <text evidence="5">Associates with stalled 50S ribosomal subunits. Binds to RqcH, 23S rRNA and the P-site tRNA. Does not require RqcH for association with 50S subunits.</text>
</comment>
<feature type="domain" description="RNA-binding S4" evidence="6">
    <location>
        <begin position="1"/>
        <end position="64"/>
    </location>
</feature>
<evidence type="ECO:0000256" key="4">
    <source>
        <dbReference type="ARBA" id="ARBA00022917"/>
    </source>
</evidence>
<evidence type="ECO:0000256" key="5">
    <source>
        <dbReference type="HAMAP-Rule" id="MF_00871"/>
    </source>
</evidence>
<dbReference type="EMBL" id="SMGG01000005">
    <property type="protein sequence ID" value="TCK59811.1"/>
    <property type="molecule type" value="Genomic_DNA"/>
</dbReference>
<dbReference type="PIRSF" id="PIRSF038881">
    <property type="entry name" value="RNAbp_HP1423"/>
    <property type="match status" value="1"/>
</dbReference>
<keyword evidence="1 5" id="KW-0820">tRNA-binding</keyword>
<accession>A0A4V2PRR8</accession>
<evidence type="ECO:0000256" key="3">
    <source>
        <dbReference type="ARBA" id="ARBA00022884"/>
    </source>
</evidence>
<dbReference type="CDD" id="cd00165">
    <property type="entry name" value="S4"/>
    <property type="match status" value="1"/>
</dbReference>
<dbReference type="Proteomes" id="UP000294614">
    <property type="component" value="Unassembled WGS sequence"/>
</dbReference>
<dbReference type="HAMAP" id="MF_00871">
    <property type="entry name" value="RqcP"/>
    <property type="match status" value="1"/>
</dbReference>
<evidence type="ECO:0000256" key="1">
    <source>
        <dbReference type="ARBA" id="ARBA00022555"/>
    </source>
</evidence>
<comment type="caution">
    <text evidence="7">The sequence shown here is derived from an EMBL/GenBank/DDBJ whole genome shotgun (WGS) entry which is preliminary data.</text>
</comment>
<dbReference type="GO" id="GO:0019843">
    <property type="term" value="F:rRNA binding"/>
    <property type="evidence" value="ECO:0007669"/>
    <property type="project" value="UniProtKB-UniRule"/>
</dbReference>
<dbReference type="InterPro" id="IPR002942">
    <property type="entry name" value="S4_RNA-bd"/>
</dbReference>
<reference evidence="7 8" key="1">
    <citation type="submission" date="2019-03" db="EMBL/GenBank/DDBJ databases">
        <title>Genomic Encyclopedia of Type Strains, Phase IV (KMG-IV): sequencing the most valuable type-strain genomes for metagenomic binning, comparative biology and taxonomic classification.</title>
        <authorList>
            <person name="Goeker M."/>
        </authorList>
    </citation>
    <scope>NUCLEOTIDE SEQUENCE [LARGE SCALE GENOMIC DNA]</scope>
    <source>
        <strain evidence="7 8">DSM 24984</strain>
    </source>
</reference>
<name>A0A4V2PRR8_9BACT</name>
<dbReference type="InterPro" id="IPR025490">
    <property type="entry name" value="RqcP"/>
</dbReference>
<dbReference type="SMART" id="SM00363">
    <property type="entry name" value="S4"/>
    <property type="match status" value="1"/>
</dbReference>
<keyword evidence="8" id="KW-1185">Reference proteome</keyword>
<keyword evidence="7" id="KW-0346">Stress response</keyword>
<evidence type="ECO:0000313" key="7">
    <source>
        <dbReference type="EMBL" id="TCK59811.1"/>
    </source>
</evidence>
<dbReference type="Pfam" id="PF01479">
    <property type="entry name" value="S4"/>
    <property type="match status" value="1"/>
</dbReference>
<evidence type="ECO:0000313" key="8">
    <source>
        <dbReference type="Proteomes" id="UP000294614"/>
    </source>
</evidence>
<gene>
    <name evidence="5" type="primary">rqcP</name>
    <name evidence="7" type="ORF">C8D98_1978</name>
</gene>
<evidence type="ECO:0000259" key="6">
    <source>
        <dbReference type="SMART" id="SM00363"/>
    </source>
</evidence>
<keyword evidence="2 5" id="KW-0699">rRNA-binding</keyword>
<comment type="function">
    <text evidence="5">Key component of the ribosome quality control system (RQC), a ribosome-associated complex that mediates the extraction of incompletely synthesized nascent chains from stalled ribosomes and their subsequent degradation. RqcH recruits Ala-charged tRNA, and with RqcP directs the elongation of stalled nascent chains on 50S ribosomal subunits, leading to non-templated C-terminal alanine extensions (Ala tail). The Ala tail promotes nascent chain degradation. RqcP is associated with the translocation-like movement of the peptidyl-tRNA from the A-site into the P-site.</text>
</comment>
<protein>
    <recommendedName>
        <fullName evidence="5">RQC P-site tRNA stabilizing factor</fullName>
        <shortName evidence="5">RqcP</shortName>
    </recommendedName>
    <alternativeName>
        <fullName evidence="5">Ribosome-associated protein quality control protein P</fullName>
    </alternativeName>
</protein>
<keyword evidence="4 5" id="KW-0648">Protein biosynthesis</keyword>
<dbReference type="Gene3D" id="3.10.290.10">
    <property type="entry name" value="RNA-binding S4 domain"/>
    <property type="match status" value="1"/>
</dbReference>
<dbReference type="PROSITE" id="PS50889">
    <property type="entry name" value="S4"/>
    <property type="match status" value="1"/>
</dbReference>
<proteinExistence type="inferred from homology"/>
<dbReference type="RefSeq" id="WP_132873970.1">
    <property type="nucleotide sequence ID" value="NZ_JBLJBI010000069.1"/>
</dbReference>
<sequence length="90" mass="10436">MRLDKFLKVMMLIKRRTVANEMADEGFVKLNGRVAKPSAQLKIGDILEIDSWNMYKRIEICALPEKGSVAKQDVDKYIKLLEYKAKEDVF</sequence>
<dbReference type="GO" id="GO:0000049">
    <property type="term" value="F:tRNA binding"/>
    <property type="evidence" value="ECO:0007669"/>
    <property type="project" value="UniProtKB-UniRule"/>
</dbReference>
<organism evidence="7 8">
    <name type="scientific">Seleniivibrio woodruffii</name>
    <dbReference type="NCBI Taxonomy" id="1078050"/>
    <lineage>
        <taxon>Bacteria</taxon>
        <taxon>Pseudomonadati</taxon>
        <taxon>Deferribacterota</taxon>
        <taxon>Deferribacteres</taxon>
        <taxon>Deferribacterales</taxon>
        <taxon>Geovibrionaceae</taxon>
        <taxon>Seleniivibrio</taxon>
    </lineage>
</organism>
<dbReference type="InterPro" id="IPR036986">
    <property type="entry name" value="S4_RNA-bd_sf"/>
</dbReference>